<dbReference type="InterPro" id="IPR004358">
    <property type="entry name" value="Sig_transdc_His_kin-like_C"/>
</dbReference>
<keyword evidence="4" id="KW-0902">Two-component regulatory system</keyword>
<dbReference type="EC" id="2.7.13.3" evidence="2"/>
<proteinExistence type="predicted"/>
<evidence type="ECO:0000256" key="4">
    <source>
        <dbReference type="ARBA" id="ARBA00023012"/>
    </source>
</evidence>
<feature type="non-terminal residue" evidence="6">
    <location>
        <position position="1"/>
    </location>
</feature>
<dbReference type="PANTHER" id="PTHR43065">
    <property type="entry name" value="SENSOR HISTIDINE KINASE"/>
    <property type="match status" value="1"/>
</dbReference>
<comment type="catalytic activity">
    <reaction evidence="1">
        <text>ATP + protein L-histidine = ADP + protein N-phospho-L-histidine.</text>
        <dbReference type="EC" id="2.7.13.3"/>
    </reaction>
</comment>
<keyword evidence="3 6" id="KW-0808">Transferase</keyword>
<dbReference type="SUPFAM" id="SSF55874">
    <property type="entry name" value="ATPase domain of HSP90 chaperone/DNA topoisomerase II/histidine kinase"/>
    <property type="match status" value="1"/>
</dbReference>
<dbReference type="InterPro" id="IPR036890">
    <property type="entry name" value="HATPase_C_sf"/>
</dbReference>
<sequence>RVAGMRHKLALLAQHDIEPGLLEKLIDVQERLVKRVAQAPKLTAVQSADREDELLDWMDDNGVDAGWDLAPTFVPAGITVADLEEVGGSVGEEFLNPAMRWLGYALETETLMGEIEDATSRISNLLAAARQYSQMDRAAFQWVDIHEGLDSTLVMLGGKLGKRIQVTKEYDHSLPNIPAYPGELNQVWTNLIDNAVAAMEGDGTLTVSTSRAGDEQIMVEIRDTGPGVPKENLQRIFEPFFTTKPTGEGTGLGLDISYRIVAGRHKGDLRVKSKPGDTRFQVYLPVSESA</sequence>
<dbReference type="Gene3D" id="3.30.565.10">
    <property type="entry name" value="Histidine kinase-like ATPase, C-terminal domain"/>
    <property type="match status" value="1"/>
</dbReference>
<dbReference type="PRINTS" id="PR00344">
    <property type="entry name" value="BCTRLSENSOR"/>
</dbReference>
<evidence type="ECO:0000256" key="3">
    <source>
        <dbReference type="ARBA" id="ARBA00022777"/>
    </source>
</evidence>
<evidence type="ECO:0000256" key="2">
    <source>
        <dbReference type="ARBA" id="ARBA00012438"/>
    </source>
</evidence>
<accession>A0ABW3CMS3</accession>
<dbReference type="Pfam" id="PF02518">
    <property type="entry name" value="HATPase_c"/>
    <property type="match status" value="1"/>
</dbReference>
<reference evidence="7" key="1">
    <citation type="journal article" date="2019" name="Int. J. Syst. Evol. Microbiol.">
        <title>The Global Catalogue of Microorganisms (GCM) 10K type strain sequencing project: providing services to taxonomists for standard genome sequencing and annotation.</title>
        <authorList>
            <consortium name="The Broad Institute Genomics Platform"/>
            <consortium name="The Broad Institute Genome Sequencing Center for Infectious Disease"/>
            <person name="Wu L."/>
            <person name="Ma J."/>
        </authorList>
    </citation>
    <scope>NUCLEOTIDE SEQUENCE [LARGE SCALE GENOMIC DNA]</scope>
    <source>
        <strain evidence="7">JCM 31696</strain>
    </source>
</reference>
<evidence type="ECO:0000313" key="6">
    <source>
        <dbReference type="EMBL" id="MFD0855252.1"/>
    </source>
</evidence>
<dbReference type="InterPro" id="IPR005467">
    <property type="entry name" value="His_kinase_dom"/>
</dbReference>
<feature type="domain" description="Histidine kinase" evidence="5">
    <location>
        <begin position="89"/>
        <end position="288"/>
    </location>
</feature>
<dbReference type="Proteomes" id="UP001597083">
    <property type="component" value="Unassembled WGS sequence"/>
</dbReference>
<gene>
    <name evidence="6" type="ORF">ACFQ07_23635</name>
</gene>
<organism evidence="6 7">
    <name type="scientific">Actinomadura adrarensis</name>
    <dbReference type="NCBI Taxonomy" id="1819600"/>
    <lineage>
        <taxon>Bacteria</taxon>
        <taxon>Bacillati</taxon>
        <taxon>Actinomycetota</taxon>
        <taxon>Actinomycetes</taxon>
        <taxon>Streptosporangiales</taxon>
        <taxon>Thermomonosporaceae</taxon>
        <taxon>Actinomadura</taxon>
    </lineage>
</organism>
<evidence type="ECO:0000313" key="7">
    <source>
        <dbReference type="Proteomes" id="UP001597083"/>
    </source>
</evidence>
<comment type="caution">
    <text evidence="6">The sequence shown here is derived from an EMBL/GenBank/DDBJ whole genome shotgun (WGS) entry which is preliminary data.</text>
</comment>
<dbReference type="GO" id="GO:0016301">
    <property type="term" value="F:kinase activity"/>
    <property type="evidence" value="ECO:0007669"/>
    <property type="project" value="UniProtKB-KW"/>
</dbReference>
<evidence type="ECO:0000256" key="1">
    <source>
        <dbReference type="ARBA" id="ARBA00000085"/>
    </source>
</evidence>
<dbReference type="PANTHER" id="PTHR43065:SF48">
    <property type="entry name" value="HISTIDINE KINASE"/>
    <property type="match status" value="1"/>
</dbReference>
<protein>
    <recommendedName>
        <fullName evidence="2">histidine kinase</fullName>
        <ecNumber evidence="2">2.7.13.3</ecNumber>
    </recommendedName>
</protein>
<name>A0ABW3CMS3_9ACTN</name>
<dbReference type="EMBL" id="JBHTIR010003469">
    <property type="protein sequence ID" value="MFD0855252.1"/>
    <property type="molecule type" value="Genomic_DNA"/>
</dbReference>
<keyword evidence="7" id="KW-1185">Reference proteome</keyword>
<evidence type="ECO:0000259" key="5">
    <source>
        <dbReference type="PROSITE" id="PS50109"/>
    </source>
</evidence>
<dbReference type="SMART" id="SM00387">
    <property type="entry name" value="HATPase_c"/>
    <property type="match status" value="1"/>
</dbReference>
<dbReference type="InterPro" id="IPR003594">
    <property type="entry name" value="HATPase_dom"/>
</dbReference>
<dbReference type="PROSITE" id="PS50109">
    <property type="entry name" value="HIS_KIN"/>
    <property type="match status" value="1"/>
</dbReference>
<keyword evidence="3 6" id="KW-0418">Kinase</keyword>